<proteinExistence type="predicted"/>
<feature type="region of interest" description="Disordered" evidence="1">
    <location>
        <begin position="15"/>
        <end position="35"/>
    </location>
</feature>
<name>A0A5B7G706_PORTR</name>
<comment type="caution">
    <text evidence="2">The sequence shown here is derived from an EMBL/GenBank/DDBJ whole genome shotgun (WGS) entry which is preliminary data.</text>
</comment>
<protein>
    <submittedName>
        <fullName evidence="2">Uncharacterized protein</fullName>
    </submittedName>
</protein>
<dbReference type="OrthoDB" id="6373140at2759"/>
<evidence type="ECO:0000313" key="3">
    <source>
        <dbReference type="Proteomes" id="UP000324222"/>
    </source>
</evidence>
<keyword evidence="3" id="KW-1185">Reference proteome</keyword>
<dbReference type="EMBL" id="VSRR010011575">
    <property type="protein sequence ID" value="MPC53379.1"/>
    <property type="molecule type" value="Genomic_DNA"/>
</dbReference>
<evidence type="ECO:0000256" key="1">
    <source>
        <dbReference type="SAM" id="MobiDB-lite"/>
    </source>
</evidence>
<dbReference type="Proteomes" id="UP000324222">
    <property type="component" value="Unassembled WGS sequence"/>
</dbReference>
<gene>
    <name evidence="2" type="ORF">E2C01_047268</name>
</gene>
<sequence>MDILRLAYSRNNWSPALKQDPRKKGPGSESVPTVDQWTSDLGLGEMMDALYEDVLKKQLKISFPHSNPDVVVASQIARFRPGEMPGLPSHHDASSVTFHVYLSPSYQYQLRDEHKIK</sequence>
<reference evidence="2 3" key="1">
    <citation type="submission" date="2019-05" db="EMBL/GenBank/DDBJ databases">
        <title>Another draft genome of Portunus trituberculatus and its Hox gene families provides insights of decapod evolution.</title>
        <authorList>
            <person name="Jeong J.-H."/>
            <person name="Song I."/>
            <person name="Kim S."/>
            <person name="Choi T."/>
            <person name="Kim D."/>
            <person name="Ryu S."/>
            <person name="Kim W."/>
        </authorList>
    </citation>
    <scope>NUCLEOTIDE SEQUENCE [LARGE SCALE GENOMIC DNA]</scope>
    <source>
        <tissue evidence="2">Muscle</tissue>
    </source>
</reference>
<organism evidence="2 3">
    <name type="scientific">Portunus trituberculatus</name>
    <name type="common">Swimming crab</name>
    <name type="synonym">Neptunus trituberculatus</name>
    <dbReference type="NCBI Taxonomy" id="210409"/>
    <lineage>
        <taxon>Eukaryota</taxon>
        <taxon>Metazoa</taxon>
        <taxon>Ecdysozoa</taxon>
        <taxon>Arthropoda</taxon>
        <taxon>Crustacea</taxon>
        <taxon>Multicrustacea</taxon>
        <taxon>Malacostraca</taxon>
        <taxon>Eumalacostraca</taxon>
        <taxon>Eucarida</taxon>
        <taxon>Decapoda</taxon>
        <taxon>Pleocyemata</taxon>
        <taxon>Brachyura</taxon>
        <taxon>Eubrachyura</taxon>
        <taxon>Portunoidea</taxon>
        <taxon>Portunidae</taxon>
        <taxon>Portuninae</taxon>
        <taxon>Portunus</taxon>
    </lineage>
</organism>
<dbReference type="AlphaFoldDB" id="A0A5B7G706"/>
<accession>A0A5B7G706</accession>
<evidence type="ECO:0000313" key="2">
    <source>
        <dbReference type="EMBL" id="MPC53379.1"/>
    </source>
</evidence>